<gene>
    <name evidence="2" type="ORF">VRU48_02370</name>
</gene>
<evidence type="ECO:0000313" key="2">
    <source>
        <dbReference type="EMBL" id="MEE1943935.1"/>
    </source>
</evidence>
<name>A0ABU7I398_9SPHI</name>
<comment type="caution">
    <text evidence="2">The sequence shown here is derived from an EMBL/GenBank/DDBJ whole genome shotgun (WGS) entry which is preliminary data.</text>
</comment>
<accession>A0ABU7I398</accession>
<keyword evidence="1" id="KW-0812">Transmembrane</keyword>
<evidence type="ECO:0008006" key="4">
    <source>
        <dbReference type="Google" id="ProtNLM"/>
    </source>
</evidence>
<dbReference type="EMBL" id="JAZDQT010000001">
    <property type="protein sequence ID" value="MEE1943935.1"/>
    <property type="molecule type" value="Genomic_DNA"/>
</dbReference>
<reference evidence="2 3" key="1">
    <citation type="submission" date="2024-01" db="EMBL/GenBank/DDBJ databases">
        <title>Pedobacter sp. nov., isolated from fresh soil.</title>
        <authorList>
            <person name="Le N.T.T."/>
        </authorList>
    </citation>
    <scope>NUCLEOTIDE SEQUENCE [LARGE SCALE GENOMIC DNA]</scope>
    <source>
        <strain evidence="2 3">KR3-3</strain>
    </source>
</reference>
<organism evidence="2 3">
    <name type="scientific">Pedobacter albus</name>
    <dbReference type="NCBI Taxonomy" id="3113905"/>
    <lineage>
        <taxon>Bacteria</taxon>
        <taxon>Pseudomonadati</taxon>
        <taxon>Bacteroidota</taxon>
        <taxon>Sphingobacteriia</taxon>
        <taxon>Sphingobacteriales</taxon>
        <taxon>Sphingobacteriaceae</taxon>
        <taxon>Pedobacter</taxon>
    </lineage>
</organism>
<dbReference type="RefSeq" id="WP_330106325.1">
    <property type="nucleotide sequence ID" value="NZ_JAZDQT010000001.1"/>
</dbReference>
<keyword evidence="1" id="KW-0472">Membrane</keyword>
<keyword evidence="3" id="KW-1185">Reference proteome</keyword>
<keyword evidence="1" id="KW-1133">Transmembrane helix</keyword>
<evidence type="ECO:0000256" key="1">
    <source>
        <dbReference type="SAM" id="Phobius"/>
    </source>
</evidence>
<proteinExistence type="predicted"/>
<feature type="transmembrane region" description="Helical" evidence="1">
    <location>
        <begin position="124"/>
        <end position="141"/>
    </location>
</feature>
<feature type="transmembrane region" description="Helical" evidence="1">
    <location>
        <begin position="41"/>
        <end position="62"/>
    </location>
</feature>
<evidence type="ECO:0000313" key="3">
    <source>
        <dbReference type="Proteomes" id="UP001336835"/>
    </source>
</evidence>
<feature type="transmembrane region" description="Helical" evidence="1">
    <location>
        <begin position="147"/>
        <end position="170"/>
    </location>
</feature>
<sequence>MQEFDHIEALWAKHNTVDVKISADEMLKQAKKEVSGMRTKSLLTVVGMTLAFIALAILWFAIDFQSLTTHIGISLMIGAIIVYTIILYNNYRILAKSDFTANPNEFMAKLKLYQLKRFRLYNRLYWFYAIAISLGMAFYFLEILPHLALWAKITALVLSFGWMIFCSTLVRKAVIKKDKERIALLIEKFERISGQFKEQH</sequence>
<protein>
    <recommendedName>
        <fullName evidence="4">Holin-X, holin superfamily III</fullName>
    </recommendedName>
</protein>
<feature type="transmembrane region" description="Helical" evidence="1">
    <location>
        <begin position="68"/>
        <end position="88"/>
    </location>
</feature>
<dbReference type="Proteomes" id="UP001336835">
    <property type="component" value="Unassembled WGS sequence"/>
</dbReference>